<evidence type="ECO:0000256" key="3">
    <source>
        <dbReference type="ARBA" id="ARBA00022679"/>
    </source>
</evidence>
<dbReference type="EMBL" id="PVLV01000040">
    <property type="protein sequence ID" value="PRH80656.1"/>
    <property type="molecule type" value="Genomic_DNA"/>
</dbReference>
<dbReference type="Pfam" id="PF09594">
    <property type="entry name" value="GT87"/>
    <property type="match status" value="1"/>
</dbReference>
<feature type="transmembrane region" description="Helical" evidence="8">
    <location>
        <begin position="297"/>
        <end position="318"/>
    </location>
</feature>
<dbReference type="GO" id="GO:0005886">
    <property type="term" value="C:plasma membrane"/>
    <property type="evidence" value="ECO:0007669"/>
    <property type="project" value="UniProtKB-SubCell"/>
</dbReference>
<keyword evidence="2" id="KW-1003">Cell membrane</keyword>
<proteinExistence type="inferred from homology"/>
<feature type="transmembrane region" description="Helical" evidence="8">
    <location>
        <begin position="361"/>
        <end position="380"/>
    </location>
</feature>
<dbReference type="AlphaFoldDB" id="A0A2S9Q1X1"/>
<accession>A0A2S9Q1X1</accession>
<evidence type="ECO:0000256" key="5">
    <source>
        <dbReference type="ARBA" id="ARBA00022989"/>
    </source>
</evidence>
<evidence type="ECO:0000256" key="6">
    <source>
        <dbReference type="ARBA" id="ARBA00023136"/>
    </source>
</evidence>
<evidence type="ECO:0000256" key="7">
    <source>
        <dbReference type="ARBA" id="ARBA00024033"/>
    </source>
</evidence>
<dbReference type="PROSITE" id="PS51257">
    <property type="entry name" value="PROKAR_LIPOPROTEIN"/>
    <property type="match status" value="1"/>
</dbReference>
<dbReference type="GO" id="GO:0016758">
    <property type="term" value="F:hexosyltransferase activity"/>
    <property type="evidence" value="ECO:0007669"/>
    <property type="project" value="InterPro"/>
</dbReference>
<comment type="caution">
    <text evidence="9">The sequence shown here is derived from an EMBL/GenBank/DDBJ whole genome shotgun (WGS) entry which is preliminary data.</text>
</comment>
<keyword evidence="10" id="KW-1185">Reference proteome</keyword>
<comment type="subcellular location">
    <subcellularLocation>
        <location evidence="1">Cell membrane</location>
        <topology evidence="1">Multi-pass membrane protein</topology>
    </subcellularLocation>
</comment>
<sequence>MPGRTPSCGCALGSCASVQRCGRRSTQGLHMCMSRVPGASRRHLGRRSGLAVRRWDLWALVASSAAALVVGLASASNTSQHRWGLAAVVAYACAALVALGSRVPWSRAAAATAAVGALGIPLVWLTAVGLEQMEVGVVERAARHLLETGTPYLAHPVAVRDFNPYLPGMALFGLPHALFGASVVTSARLWTLAGFLAVLAAAVAVLVKGGQEPQRRVVVVTGAVWIAASPVVALPLAIGGVDPVVVALVLLALAFAQRGRSVGAGLALGAAAVLKWTAWPAVPVVAVAMAATRGSRAARTTAAVSASVAACVVVPPLLADPRAFFDNAVLYPFGLSDTASTAASPLLGHLLATALPHGRTIAVILIGVSAIAIAVSLVVRPPRTTQAAAYRLALGLSIAVLLSPATRIGYAVYPLTLLAWARCTTLADPEAARVWSRARAPA</sequence>
<feature type="transmembrane region" description="Helical" evidence="8">
    <location>
        <begin position="81"/>
        <end position="101"/>
    </location>
</feature>
<keyword evidence="5 8" id="KW-1133">Transmembrane helix</keyword>
<evidence type="ECO:0000256" key="1">
    <source>
        <dbReference type="ARBA" id="ARBA00004651"/>
    </source>
</evidence>
<protein>
    <recommendedName>
        <fullName evidence="11">DUF2029 domain-containing protein</fullName>
    </recommendedName>
</protein>
<name>A0A2S9Q1X1_9ACTN</name>
<reference evidence="9 10" key="1">
    <citation type="submission" date="2018-03" db="EMBL/GenBank/DDBJ databases">
        <title>Novel Streptomyces sp. from soil.</title>
        <authorList>
            <person name="Tan G.Y.A."/>
            <person name="Lee Z.Y."/>
        </authorList>
    </citation>
    <scope>NUCLEOTIDE SEQUENCE [LARGE SCALE GENOMIC DNA]</scope>
    <source>
        <strain evidence="9 10">ST5x</strain>
    </source>
</reference>
<feature type="transmembrane region" description="Helical" evidence="8">
    <location>
        <begin position="189"/>
        <end position="207"/>
    </location>
</feature>
<organism evidence="9 10">
    <name type="scientific">Streptomyces solincola</name>
    <dbReference type="NCBI Taxonomy" id="2100817"/>
    <lineage>
        <taxon>Bacteria</taxon>
        <taxon>Bacillati</taxon>
        <taxon>Actinomycetota</taxon>
        <taxon>Actinomycetes</taxon>
        <taxon>Kitasatosporales</taxon>
        <taxon>Streptomycetaceae</taxon>
        <taxon>Streptomyces</taxon>
    </lineage>
</organism>
<feature type="transmembrane region" description="Helical" evidence="8">
    <location>
        <begin position="227"/>
        <end position="254"/>
    </location>
</feature>
<gene>
    <name evidence="9" type="ORF">C6N75_03005</name>
</gene>
<dbReference type="Proteomes" id="UP000239322">
    <property type="component" value="Unassembled WGS sequence"/>
</dbReference>
<evidence type="ECO:0000313" key="9">
    <source>
        <dbReference type="EMBL" id="PRH80656.1"/>
    </source>
</evidence>
<evidence type="ECO:0000256" key="2">
    <source>
        <dbReference type="ARBA" id="ARBA00022475"/>
    </source>
</evidence>
<evidence type="ECO:0008006" key="11">
    <source>
        <dbReference type="Google" id="ProtNLM"/>
    </source>
</evidence>
<feature type="transmembrane region" description="Helical" evidence="8">
    <location>
        <begin position="266"/>
        <end position="291"/>
    </location>
</feature>
<evidence type="ECO:0000256" key="4">
    <source>
        <dbReference type="ARBA" id="ARBA00022692"/>
    </source>
</evidence>
<evidence type="ECO:0000256" key="8">
    <source>
        <dbReference type="SAM" id="Phobius"/>
    </source>
</evidence>
<evidence type="ECO:0000313" key="10">
    <source>
        <dbReference type="Proteomes" id="UP000239322"/>
    </source>
</evidence>
<keyword evidence="3" id="KW-0808">Transferase</keyword>
<comment type="similarity">
    <text evidence="7">Belongs to the glycosyltransferase 87 family.</text>
</comment>
<feature type="transmembrane region" description="Helical" evidence="8">
    <location>
        <begin position="392"/>
        <end position="413"/>
    </location>
</feature>
<dbReference type="InterPro" id="IPR018584">
    <property type="entry name" value="GT87"/>
</dbReference>
<keyword evidence="4 8" id="KW-0812">Transmembrane</keyword>
<feature type="transmembrane region" description="Helical" evidence="8">
    <location>
        <begin position="55"/>
        <end position="75"/>
    </location>
</feature>
<feature type="transmembrane region" description="Helical" evidence="8">
    <location>
        <begin position="108"/>
        <end position="130"/>
    </location>
</feature>
<keyword evidence="6 8" id="KW-0472">Membrane</keyword>